<comment type="caution">
    <text evidence="1">The sequence shown here is derived from an EMBL/GenBank/DDBJ whole genome shotgun (WGS) entry which is preliminary data.</text>
</comment>
<dbReference type="RefSeq" id="WP_282197804.1">
    <property type="nucleotide sequence ID" value="NZ_BOQE01000001.1"/>
</dbReference>
<organism evidence="1 2">
    <name type="scientific">Collibacillus ludicampi</name>
    <dbReference type="NCBI Taxonomy" id="2771369"/>
    <lineage>
        <taxon>Bacteria</taxon>
        <taxon>Bacillati</taxon>
        <taxon>Bacillota</taxon>
        <taxon>Bacilli</taxon>
        <taxon>Bacillales</taxon>
        <taxon>Alicyclobacillaceae</taxon>
        <taxon>Collibacillus</taxon>
    </lineage>
</organism>
<keyword evidence="2" id="KW-1185">Reference proteome</keyword>
<evidence type="ECO:0000313" key="2">
    <source>
        <dbReference type="Proteomes" id="UP001057291"/>
    </source>
</evidence>
<dbReference type="AlphaFoldDB" id="A0AAV4L9X4"/>
<proteinExistence type="predicted"/>
<name>A0AAV4L9X4_9BACL</name>
<evidence type="ECO:0000313" key="1">
    <source>
        <dbReference type="EMBL" id="GIM44531.1"/>
    </source>
</evidence>
<accession>A0AAV4L9X4</accession>
<gene>
    <name evidence="1" type="ORF">DNHGIG_00800</name>
</gene>
<sequence length="69" mass="8391">MRTKLWENYNLLFLFTNDPSLMQKIETEYPEFKEFALYKIKGLIRARQYIVPKHMKEIAEQLVNINVIQ</sequence>
<protein>
    <submittedName>
        <fullName evidence="1">Uncharacterized protein</fullName>
    </submittedName>
</protein>
<dbReference type="Proteomes" id="UP001057291">
    <property type="component" value="Unassembled WGS sequence"/>
</dbReference>
<reference evidence="1" key="1">
    <citation type="journal article" date="2023" name="Int. J. Syst. Evol. Microbiol.">
        <title>Collibacillus ludicampi gen. nov., sp. nov., a new soil bacterium of the family Alicyclobacillaceae.</title>
        <authorList>
            <person name="Jojima T."/>
            <person name="Ioku Y."/>
            <person name="Fukuta Y."/>
            <person name="Shirasaka N."/>
            <person name="Matsumura Y."/>
            <person name="Mori M."/>
        </authorList>
    </citation>
    <scope>NUCLEOTIDE SEQUENCE</scope>
    <source>
        <strain evidence="1">TP075</strain>
    </source>
</reference>
<dbReference type="EMBL" id="BOQE01000001">
    <property type="protein sequence ID" value="GIM44531.1"/>
    <property type="molecule type" value="Genomic_DNA"/>
</dbReference>